<dbReference type="PANTHER" id="PTHR42739:SF1">
    <property type="entry name" value="MALATE SYNTHASE G"/>
    <property type="match status" value="1"/>
</dbReference>
<dbReference type="Gene3D" id="3.20.20.360">
    <property type="entry name" value="Malate synthase, domain 3"/>
    <property type="match status" value="2"/>
</dbReference>
<comment type="caution">
    <text evidence="11">Lacks conserved residue(s) required for the propagation of feature annotation.</text>
</comment>
<dbReference type="InterPro" id="IPR048356">
    <property type="entry name" value="MS_N"/>
</dbReference>
<evidence type="ECO:0000256" key="8">
    <source>
        <dbReference type="ARBA" id="ARBA00023097"/>
    </source>
</evidence>
<dbReference type="InterPro" id="IPR048357">
    <property type="entry name" value="MSG_insertion"/>
</dbReference>
<feature type="active site" description="Proton donor" evidence="11 13">
    <location>
        <position position="631"/>
    </location>
</feature>
<comment type="subunit">
    <text evidence="11">Monomer.</text>
</comment>
<evidence type="ECO:0000256" key="4">
    <source>
        <dbReference type="ARBA" id="ARBA00022532"/>
    </source>
</evidence>
<comment type="cofactor">
    <cofactor evidence="1 11">
        <name>Mg(2+)</name>
        <dbReference type="ChEBI" id="CHEBI:18420"/>
    </cofactor>
</comment>
<keyword evidence="4 11" id="KW-0816">Tricarboxylic acid cycle</keyword>
<evidence type="ECO:0000259" key="18">
    <source>
        <dbReference type="Pfam" id="PF20659"/>
    </source>
</evidence>
<feature type="binding site" evidence="11">
    <location>
        <begin position="457"/>
        <end position="460"/>
    </location>
    <ligand>
        <name>glyoxylate</name>
        <dbReference type="ChEBI" id="CHEBI:36655"/>
    </ligand>
</feature>
<feature type="binding site" evidence="11">
    <location>
        <position position="460"/>
    </location>
    <ligand>
        <name>Mg(2+)</name>
        <dbReference type="ChEBI" id="CHEBI:18420"/>
    </ligand>
</feature>
<feature type="binding site" evidence="11">
    <location>
        <position position="541"/>
    </location>
    <ligand>
        <name>acetyl-CoA</name>
        <dbReference type="ChEBI" id="CHEBI:57288"/>
    </ligand>
</feature>
<feature type="active site" description="Proton acceptor" evidence="11 13">
    <location>
        <position position="340"/>
    </location>
</feature>
<feature type="binding site" evidence="11">
    <location>
        <position position="432"/>
    </location>
    <ligand>
        <name>glyoxylate</name>
        <dbReference type="ChEBI" id="CHEBI:36655"/>
    </ligand>
</feature>
<feature type="binding site" evidence="11">
    <location>
        <position position="340"/>
    </location>
    <ligand>
        <name>glyoxylate</name>
        <dbReference type="ChEBI" id="CHEBI:36655"/>
    </ligand>
</feature>
<gene>
    <name evidence="11" type="primary">glcB</name>
    <name evidence="19" type="ORF">SAMN05421672_1257</name>
</gene>
<evidence type="ECO:0000256" key="7">
    <source>
        <dbReference type="ARBA" id="ARBA00022842"/>
    </source>
</evidence>
<evidence type="ECO:0000256" key="10">
    <source>
        <dbReference type="ARBA" id="ARBA00054368"/>
    </source>
</evidence>
<evidence type="ECO:0000256" key="6">
    <source>
        <dbReference type="ARBA" id="ARBA00022723"/>
    </source>
</evidence>
<evidence type="ECO:0000259" key="15">
    <source>
        <dbReference type="Pfam" id="PF01274"/>
    </source>
</evidence>
<dbReference type="InterPro" id="IPR006253">
    <property type="entry name" value="Malate_synthG"/>
</dbReference>
<dbReference type="AlphaFoldDB" id="A0A1N7B089"/>
<feature type="binding site" evidence="11">
    <location>
        <position position="313"/>
    </location>
    <ligand>
        <name>acetyl-CoA</name>
        <dbReference type="ChEBI" id="CHEBI:57288"/>
    </ligand>
</feature>
<feature type="binding site" evidence="11">
    <location>
        <begin position="125"/>
        <end position="126"/>
    </location>
    <ligand>
        <name>acetyl-CoA</name>
        <dbReference type="ChEBI" id="CHEBI:57288"/>
    </ligand>
</feature>
<evidence type="ECO:0000313" key="20">
    <source>
        <dbReference type="Proteomes" id="UP000186079"/>
    </source>
</evidence>
<dbReference type="Proteomes" id="UP000186079">
    <property type="component" value="Unassembled WGS sequence"/>
</dbReference>
<evidence type="ECO:0000313" key="19">
    <source>
        <dbReference type="EMBL" id="SIR44613.1"/>
    </source>
</evidence>
<comment type="subcellular location">
    <subcellularLocation>
        <location evidence="11 14">Cytoplasm</location>
    </subcellularLocation>
</comment>
<dbReference type="InterPro" id="IPR001465">
    <property type="entry name" value="Malate_synthase_TIM"/>
</dbReference>
<dbReference type="GO" id="GO:0000287">
    <property type="term" value="F:magnesium ion binding"/>
    <property type="evidence" value="ECO:0007669"/>
    <property type="project" value="TreeGrafter"/>
</dbReference>
<evidence type="ECO:0000256" key="9">
    <source>
        <dbReference type="ARBA" id="ARBA00047918"/>
    </source>
</evidence>
<feature type="domain" description="Malate synthase C-terminal" evidence="18">
    <location>
        <begin position="591"/>
        <end position="686"/>
    </location>
</feature>
<keyword evidence="5 11" id="KW-0808">Transferase</keyword>
<sequence>MTERVQIGGLQVAKVLFDFVNNEAIPGTGVSADAFWAGAASVIHDLAPKNRALLAKRDALQAQIDAWHQARKGQAHDAVAYKAFLQEIGYLLPEPADFKVTTTNVDEEIATMAGPQLVVPIMNARFALNAANARWGSLYDALYGTDAISEEGGAEKGKGYNKVRGDKVIAFARAFLDEAAPLATGSHVDATGYSIVGGQLQVSLKDGSTTGLKDAAKFVGFQGEAAAPKAVLLKNNGLHFEIQIDRNSPIGQTDAAGVKDILMEAALTTIMDCEDSVAAVDADDKVIAYKNWLGLMKGDLAESVSKDGKTFTRTMNPDRSYTAANGGELSLHGRSMLFIRNVGHLMTNDAIIDKDGFEVPEGIMDGLITSLIAIHSLNGNTSRKNTRTGSVYIVKPKMHGPEEVAFANELFNRVEDVLGLKRNTLKVGIMDEERRTTVNLKACIQAASERVVFINTGFLDRTGDEIHTSMEAGAMVRKAAMKAQKWIAAYENWNVDHGLNCGLSGRAQIGKGMWAMPDLMAAMLEQKIGHPMAGANTAWVPSPTAASLHALHYHKVDVFARQQELAKRQFASVDDILTIPLAENTNWTAEEKQNEIDNNVQGILGYVVRWIDQGVGCSKVPDINDIGLMEDRATLRISSQLLANWLRHGVISKEQVIESMKRMAVVVDRQNAGDAAYKPMAPNFDDNVAFQASLELILEGTKQPNGYTEPVLHRRRREYKARNGL</sequence>
<accession>A0A1N7B089</accession>
<dbReference type="InterPro" id="IPR044856">
    <property type="entry name" value="Malate_synth_C_sf"/>
</dbReference>
<keyword evidence="2 11" id="KW-0329">Glyoxylate bypass</keyword>
<comment type="catalytic activity">
    <reaction evidence="9 11 14">
        <text>glyoxylate + acetyl-CoA + H2O = (S)-malate + CoA + H(+)</text>
        <dbReference type="Rhea" id="RHEA:18181"/>
        <dbReference type="ChEBI" id="CHEBI:15377"/>
        <dbReference type="ChEBI" id="CHEBI:15378"/>
        <dbReference type="ChEBI" id="CHEBI:15589"/>
        <dbReference type="ChEBI" id="CHEBI:36655"/>
        <dbReference type="ChEBI" id="CHEBI:57287"/>
        <dbReference type="ChEBI" id="CHEBI:57288"/>
        <dbReference type="EC" id="2.3.3.9"/>
    </reaction>
</comment>
<evidence type="ECO:0000256" key="13">
    <source>
        <dbReference type="PIRSR" id="PIRSR601465-50"/>
    </source>
</evidence>
<evidence type="ECO:0000259" key="17">
    <source>
        <dbReference type="Pfam" id="PF20658"/>
    </source>
</evidence>
<feature type="domain" description="Malate synthase G alpha-beta insertion" evidence="17">
    <location>
        <begin position="160"/>
        <end position="235"/>
    </location>
</feature>
<keyword evidence="7 11" id="KW-0460">Magnesium</keyword>
<dbReference type="FunFam" id="3.20.20.360:FF:000002">
    <property type="entry name" value="Malate synthase G"/>
    <property type="match status" value="1"/>
</dbReference>
<keyword evidence="3 11" id="KW-0963">Cytoplasm</keyword>
<dbReference type="Pfam" id="PF20658">
    <property type="entry name" value="MSG_insertion"/>
    <property type="match status" value="1"/>
</dbReference>
<feature type="binding site" evidence="11">
    <location>
        <position position="118"/>
    </location>
    <ligand>
        <name>acetyl-CoA</name>
        <dbReference type="ChEBI" id="CHEBI:57288"/>
    </ligand>
</feature>
<dbReference type="CDD" id="cd00728">
    <property type="entry name" value="malate_synt_G"/>
    <property type="match status" value="1"/>
</dbReference>
<dbReference type="Pfam" id="PF01274">
    <property type="entry name" value="MS_TIM-barrel"/>
    <property type="match status" value="1"/>
</dbReference>
<reference evidence="19 20" key="1">
    <citation type="submission" date="2017-01" db="EMBL/GenBank/DDBJ databases">
        <authorList>
            <person name="Mah S.A."/>
            <person name="Swanson W.J."/>
            <person name="Moy G.W."/>
            <person name="Vacquier V.D."/>
        </authorList>
    </citation>
    <scope>NUCLEOTIDE SEQUENCE [LARGE SCALE GENOMIC DNA]</scope>
    <source>
        <strain evidence="19 20">ATCC 29606</strain>
    </source>
</reference>
<comment type="pathway">
    <text evidence="11 14">Carbohydrate metabolism; glyoxylate cycle; (S)-malate from isocitrate: step 2/2.</text>
</comment>
<comment type="function">
    <text evidence="10 11">Involved in the glycolate utilization. Catalyzes the condensation and subsequent hydrolysis of acetyl-coenzyme A (acetyl-CoA) and glyoxylate to form malate and CoA.</text>
</comment>
<evidence type="ECO:0000256" key="11">
    <source>
        <dbReference type="HAMAP-Rule" id="MF_00641"/>
    </source>
</evidence>
<feature type="modified residue" description="Cysteine sulfenic acid (-SOH)" evidence="11">
    <location>
        <position position="617"/>
    </location>
</feature>
<keyword evidence="8 11" id="KW-0558">Oxidation</keyword>
<dbReference type="SUPFAM" id="SSF51645">
    <property type="entry name" value="Malate synthase G"/>
    <property type="match status" value="1"/>
</dbReference>
<dbReference type="Pfam" id="PF20656">
    <property type="entry name" value="MS_N"/>
    <property type="match status" value="1"/>
</dbReference>
<evidence type="ECO:0000256" key="2">
    <source>
        <dbReference type="ARBA" id="ARBA00022435"/>
    </source>
</evidence>
<dbReference type="PANTHER" id="PTHR42739">
    <property type="entry name" value="MALATE SYNTHASE G"/>
    <property type="match status" value="1"/>
</dbReference>
<feature type="domain" description="Malate synthase TIM barrel" evidence="15">
    <location>
        <begin position="337"/>
        <end position="578"/>
    </location>
</feature>
<dbReference type="UniPathway" id="UPA00703">
    <property type="reaction ID" value="UER00720"/>
</dbReference>
<dbReference type="EMBL" id="FTMC01000025">
    <property type="protein sequence ID" value="SIR44613.1"/>
    <property type="molecule type" value="Genomic_DNA"/>
</dbReference>
<dbReference type="Gene3D" id="1.20.1220.12">
    <property type="entry name" value="Malate synthase, domain III"/>
    <property type="match status" value="1"/>
</dbReference>
<dbReference type="HAMAP" id="MF_00641">
    <property type="entry name" value="Malate_synth_G"/>
    <property type="match status" value="1"/>
</dbReference>
<organism evidence="19 20">
    <name type="scientific">Pseudomonas flexibilis</name>
    <dbReference type="NCBI Taxonomy" id="706570"/>
    <lineage>
        <taxon>Bacteria</taxon>
        <taxon>Pseudomonadati</taxon>
        <taxon>Pseudomonadota</taxon>
        <taxon>Gammaproteobacteria</taxon>
        <taxon>Pseudomonadales</taxon>
        <taxon>Pseudomonadaceae</taxon>
        <taxon>Pseudomonas</taxon>
    </lineage>
</organism>
<dbReference type="RefSeq" id="WP_039562834.1">
    <property type="nucleotide sequence ID" value="NZ_FTMC01000025.1"/>
</dbReference>
<proteinExistence type="inferred from homology"/>
<comment type="similarity">
    <text evidence="11 14">Belongs to the malate synthase family. GlcB subfamily.</text>
</comment>
<dbReference type="InterPro" id="IPR046363">
    <property type="entry name" value="MS_N_TIM-barrel_dom"/>
</dbReference>
<evidence type="ECO:0000256" key="5">
    <source>
        <dbReference type="ARBA" id="ARBA00022679"/>
    </source>
</evidence>
<feature type="binding site" evidence="11">
    <location>
        <position position="432"/>
    </location>
    <ligand>
        <name>Mg(2+)</name>
        <dbReference type="ChEBI" id="CHEBI:18420"/>
    </ligand>
</feature>
<dbReference type="GO" id="GO:0006097">
    <property type="term" value="P:glyoxylate cycle"/>
    <property type="evidence" value="ECO:0007669"/>
    <property type="project" value="UniProtKB-UniRule"/>
</dbReference>
<evidence type="ECO:0000256" key="14">
    <source>
        <dbReference type="RuleBase" id="RU003572"/>
    </source>
</evidence>
<dbReference type="GO" id="GO:0006099">
    <property type="term" value="P:tricarboxylic acid cycle"/>
    <property type="evidence" value="ECO:0007669"/>
    <property type="project" value="UniProtKB-KW"/>
</dbReference>
<dbReference type="NCBIfam" id="TIGR01345">
    <property type="entry name" value="malate_syn_G"/>
    <property type="match status" value="1"/>
</dbReference>
<feature type="binding site" evidence="11">
    <location>
        <position position="276"/>
    </location>
    <ligand>
        <name>acetyl-CoA</name>
        <dbReference type="ChEBI" id="CHEBI:57288"/>
    </ligand>
</feature>
<dbReference type="GO" id="GO:0005829">
    <property type="term" value="C:cytosol"/>
    <property type="evidence" value="ECO:0007669"/>
    <property type="project" value="TreeGrafter"/>
</dbReference>
<evidence type="ECO:0000259" key="16">
    <source>
        <dbReference type="Pfam" id="PF20656"/>
    </source>
</evidence>
<evidence type="ECO:0000256" key="12">
    <source>
        <dbReference type="NCBIfam" id="TIGR01345"/>
    </source>
</evidence>
<dbReference type="GO" id="GO:0004474">
    <property type="term" value="F:malate synthase activity"/>
    <property type="evidence" value="ECO:0007669"/>
    <property type="project" value="UniProtKB-UniRule"/>
</dbReference>
<name>A0A1N7B089_9PSED</name>
<evidence type="ECO:0000256" key="3">
    <source>
        <dbReference type="ARBA" id="ARBA00022490"/>
    </source>
</evidence>
<dbReference type="GO" id="GO:0009436">
    <property type="term" value="P:glyoxylate catabolic process"/>
    <property type="evidence" value="ECO:0007669"/>
    <property type="project" value="TreeGrafter"/>
</dbReference>
<dbReference type="EC" id="2.3.3.9" evidence="11 12"/>
<protein>
    <recommendedName>
        <fullName evidence="11 12">Malate synthase G</fullName>
        <ecNumber evidence="11 12">2.3.3.9</ecNumber>
    </recommendedName>
</protein>
<feature type="domain" description="Malate synthase N-terminal" evidence="16">
    <location>
        <begin position="17"/>
        <end position="70"/>
    </location>
</feature>
<dbReference type="NCBIfam" id="NF002825">
    <property type="entry name" value="PRK02999.1"/>
    <property type="match status" value="1"/>
</dbReference>
<evidence type="ECO:0000256" key="1">
    <source>
        <dbReference type="ARBA" id="ARBA00001946"/>
    </source>
</evidence>
<dbReference type="Pfam" id="PF20659">
    <property type="entry name" value="MS_C"/>
    <property type="match status" value="1"/>
</dbReference>
<dbReference type="InterPro" id="IPR048355">
    <property type="entry name" value="MS_C"/>
</dbReference>
<dbReference type="InterPro" id="IPR011076">
    <property type="entry name" value="Malate_synth_sf"/>
</dbReference>
<keyword evidence="6 11" id="KW-0479">Metal-binding</keyword>